<dbReference type="CDD" id="cd06171">
    <property type="entry name" value="Sigma70_r4"/>
    <property type="match status" value="1"/>
</dbReference>
<sequence>MDLRQEAEVVERILKGEQELFAEMVRAHQSLVFTTCMGFTHSREDAEDLTQEVFISAYQQLGRFKGDSKISTWLYRIAVNASLNHMRNSKRRSIFQRIEGLFVKDKAEVQPPVMPLGDNPEQLLISAQESEAVQQTIDSLPESQRVAFTLSRYDELPQSEIAAIMSISEGAVEQLLQRAKANLRKKLVAFYKK</sequence>
<reference evidence="9 10" key="1">
    <citation type="submission" date="2019-03" db="EMBL/GenBank/DDBJ databases">
        <title>Genomic Encyclopedia of Archaeal and Bacterial Type Strains, Phase II (KMG-II): from individual species to whole genera.</title>
        <authorList>
            <person name="Goeker M."/>
        </authorList>
    </citation>
    <scope>NUCLEOTIDE SEQUENCE [LARGE SCALE GENOMIC DNA]</scope>
    <source>
        <strain evidence="9 10">RL-C</strain>
    </source>
</reference>
<evidence type="ECO:0000256" key="3">
    <source>
        <dbReference type="ARBA" id="ARBA00023082"/>
    </source>
</evidence>
<dbReference type="GO" id="GO:0003677">
    <property type="term" value="F:DNA binding"/>
    <property type="evidence" value="ECO:0007669"/>
    <property type="project" value="UniProtKB-KW"/>
</dbReference>
<dbReference type="Gene3D" id="1.10.1740.10">
    <property type="match status" value="1"/>
</dbReference>
<dbReference type="InterPro" id="IPR013324">
    <property type="entry name" value="RNA_pol_sigma_r3/r4-like"/>
</dbReference>
<evidence type="ECO:0000313" key="9">
    <source>
        <dbReference type="EMBL" id="TCN64747.1"/>
    </source>
</evidence>
<comment type="caution">
    <text evidence="9">The sequence shown here is derived from an EMBL/GenBank/DDBJ whole genome shotgun (WGS) entry which is preliminary data.</text>
</comment>
<dbReference type="SUPFAM" id="SSF88659">
    <property type="entry name" value="Sigma3 and sigma4 domains of RNA polymerase sigma factors"/>
    <property type="match status" value="1"/>
</dbReference>
<evidence type="ECO:0000313" key="10">
    <source>
        <dbReference type="Proteomes" id="UP000294830"/>
    </source>
</evidence>
<dbReference type="Proteomes" id="UP000294830">
    <property type="component" value="Unassembled WGS sequence"/>
</dbReference>
<keyword evidence="5 6" id="KW-0804">Transcription</keyword>
<dbReference type="Gene3D" id="1.10.10.10">
    <property type="entry name" value="Winged helix-like DNA-binding domain superfamily/Winged helix DNA-binding domain"/>
    <property type="match status" value="1"/>
</dbReference>
<dbReference type="RefSeq" id="WP_131839888.1">
    <property type="nucleotide sequence ID" value="NZ_SLWB01000012.1"/>
</dbReference>
<evidence type="ECO:0000259" key="8">
    <source>
        <dbReference type="Pfam" id="PF08281"/>
    </source>
</evidence>
<dbReference type="SUPFAM" id="SSF88946">
    <property type="entry name" value="Sigma2 domain of RNA polymerase sigma factors"/>
    <property type="match status" value="1"/>
</dbReference>
<organism evidence="9 10">
    <name type="scientific">Acetobacteroides hydrogenigenes</name>
    <dbReference type="NCBI Taxonomy" id="979970"/>
    <lineage>
        <taxon>Bacteria</taxon>
        <taxon>Pseudomonadati</taxon>
        <taxon>Bacteroidota</taxon>
        <taxon>Bacteroidia</taxon>
        <taxon>Bacteroidales</taxon>
        <taxon>Rikenellaceae</taxon>
        <taxon>Acetobacteroides</taxon>
    </lineage>
</organism>
<dbReference type="GO" id="GO:0016987">
    <property type="term" value="F:sigma factor activity"/>
    <property type="evidence" value="ECO:0007669"/>
    <property type="project" value="UniProtKB-KW"/>
</dbReference>
<dbReference type="EMBL" id="SLWB01000012">
    <property type="protein sequence ID" value="TCN64747.1"/>
    <property type="molecule type" value="Genomic_DNA"/>
</dbReference>
<keyword evidence="10" id="KW-1185">Reference proteome</keyword>
<dbReference type="NCBIfam" id="TIGR02937">
    <property type="entry name" value="sigma70-ECF"/>
    <property type="match status" value="1"/>
</dbReference>
<dbReference type="InterPro" id="IPR007627">
    <property type="entry name" value="RNA_pol_sigma70_r2"/>
</dbReference>
<dbReference type="AlphaFoldDB" id="A0A4R2EAE1"/>
<keyword evidence="3 6" id="KW-0731">Sigma factor</keyword>
<feature type="domain" description="RNA polymerase sigma factor 70 region 4 type 2" evidence="8">
    <location>
        <begin position="131"/>
        <end position="183"/>
    </location>
</feature>
<proteinExistence type="inferred from homology"/>
<evidence type="ECO:0000256" key="1">
    <source>
        <dbReference type="ARBA" id="ARBA00010641"/>
    </source>
</evidence>
<protein>
    <recommendedName>
        <fullName evidence="6">RNA polymerase sigma factor</fullName>
    </recommendedName>
</protein>
<name>A0A4R2EAE1_9BACT</name>
<evidence type="ECO:0000256" key="5">
    <source>
        <dbReference type="ARBA" id="ARBA00023163"/>
    </source>
</evidence>
<evidence type="ECO:0000256" key="4">
    <source>
        <dbReference type="ARBA" id="ARBA00023125"/>
    </source>
</evidence>
<dbReference type="PANTHER" id="PTHR43133:SF51">
    <property type="entry name" value="RNA POLYMERASE SIGMA FACTOR"/>
    <property type="match status" value="1"/>
</dbReference>
<evidence type="ECO:0000259" key="7">
    <source>
        <dbReference type="Pfam" id="PF04542"/>
    </source>
</evidence>
<gene>
    <name evidence="9" type="ORF">CLV25_11274</name>
</gene>
<dbReference type="InterPro" id="IPR013249">
    <property type="entry name" value="RNA_pol_sigma70_r4_t2"/>
</dbReference>
<dbReference type="InterPro" id="IPR013325">
    <property type="entry name" value="RNA_pol_sigma_r2"/>
</dbReference>
<dbReference type="InterPro" id="IPR036388">
    <property type="entry name" value="WH-like_DNA-bd_sf"/>
</dbReference>
<dbReference type="GO" id="GO:0006352">
    <property type="term" value="P:DNA-templated transcription initiation"/>
    <property type="evidence" value="ECO:0007669"/>
    <property type="project" value="InterPro"/>
</dbReference>
<dbReference type="PROSITE" id="PS01063">
    <property type="entry name" value="SIGMA70_ECF"/>
    <property type="match status" value="1"/>
</dbReference>
<dbReference type="InterPro" id="IPR039425">
    <property type="entry name" value="RNA_pol_sigma-70-like"/>
</dbReference>
<keyword evidence="2 6" id="KW-0805">Transcription regulation</keyword>
<evidence type="ECO:0000256" key="2">
    <source>
        <dbReference type="ARBA" id="ARBA00023015"/>
    </source>
</evidence>
<dbReference type="OrthoDB" id="1027298at2"/>
<dbReference type="Pfam" id="PF08281">
    <property type="entry name" value="Sigma70_r4_2"/>
    <property type="match status" value="1"/>
</dbReference>
<accession>A0A4R2EAE1</accession>
<dbReference type="PANTHER" id="PTHR43133">
    <property type="entry name" value="RNA POLYMERASE ECF-TYPE SIGMA FACTO"/>
    <property type="match status" value="1"/>
</dbReference>
<dbReference type="Pfam" id="PF04542">
    <property type="entry name" value="Sigma70_r2"/>
    <property type="match status" value="1"/>
</dbReference>
<keyword evidence="4 6" id="KW-0238">DNA-binding</keyword>
<comment type="similarity">
    <text evidence="1 6">Belongs to the sigma-70 factor family. ECF subfamily.</text>
</comment>
<evidence type="ECO:0000256" key="6">
    <source>
        <dbReference type="RuleBase" id="RU000716"/>
    </source>
</evidence>
<dbReference type="InterPro" id="IPR000838">
    <property type="entry name" value="RNA_pol_sigma70_ECF_CS"/>
</dbReference>
<feature type="domain" description="RNA polymerase sigma-70 region 2" evidence="7">
    <location>
        <begin position="24"/>
        <end position="92"/>
    </location>
</feature>
<dbReference type="InterPro" id="IPR014284">
    <property type="entry name" value="RNA_pol_sigma-70_dom"/>
</dbReference>